<accession>A0A7S1XFH0</accession>
<dbReference type="AlphaFoldDB" id="A0A7S1XFH0"/>
<protein>
    <submittedName>
        <fullName evidence="1">Uncharacterized protein</fullName>
    </submittedName>
</protein>
<gene>
    <name evidence="1" type="ORF">CCAE0312_LOCUS6738</name>
</gene>
<reference evidence="1" key="1">
    <citation type="submission" date="2021-01" db="EMBL/GenBank/DDBJ databases">
        <authorList>
            <person name="Corre E."/>
            <person name="Pelletier E."/>
            <person name="Niang G."/>
            <person name="Scheremetjew M."/>
            <person name="Finn R."/>
            <person name="Kale V."/>
            <person name="Holt S."/>
            <person name="Cochrane G."/>
            <person name="Meng A."/>
            <person name="Brown T."/>
            <person name="Cohen L."/>
        </authorList>
    </citation>
    <scope>NUCLEOTIDE SEQUENCE</scope>
    <source>
        <strain evidence="1">SAG 36.94</strain>
    </source>
</reference>
<proteinExistence type="predicted"/>
<evidence type="ECO:0000313" key="1">
    <source>
        <dbReference type="EMBL" id="CAD9234648.1"/>
    </source>
</evidence>
<organism evidence="1">
    <name type="scientific">Compsopogon caeruleus</name>
    <dbReference type="NCBI Taxonomy" id="31354"/>
    <lineage>
        <taxon>Eukaryota</taxon>
        <taxon>Rhodophyta</taxon>
        <taxon>Compsopogonophyceae</taxon>
        <taxon>Compsopogonales</taxon>
        <taxon>Compsopogonaceae</taxon>
        <taxon>Compsopogon</taxon>
    </lineage>
</organism>
<sequence>MKDMGIRERQHDDTALYDEEAHLQNVRMKIWCIQAISNEDVTRDLGTQHNLSFSLRCSNTRLIRQTQYCVIRRKWSAKVLFCLSHMHDRATVQYREAINRNTVVSIFVAVVTLDISR</sequence>
<name>A0A7S1XFH0_9RHOD</name>
<dbReference type="EMBL" id="HBGH01012147">
    <property type="protein sequence ID" value="CAD9234648.1"/>
    <property type="molecule type" value="Transcribed_RNA"/>
</dbReference>